<dbReference type="PROSITE" id="PS51154">
    <property type="entry name" value="MACRO"/>
    <property type="match status" value="1"/>
</dbReference>
<dbReference type="SMART" id="SM00506">
    <property type="entry name" value="A1pp"/>
    <property type="match status" value="1"/>
</dbReference>
<evidence type="ECO:0000256" key="6">
    <source>
        <dbReference type="ARBA" id="ARBA00023295"/>
    </source>
</evidence>
<evidence type="ECO:0000256" key="1">
    <source>
        <dbReference type="ARBA" id="ARBA00001947"/>
    </source>
</evidence>
<dbReference type="Gene3D" id="3.40.220.10">
    <property type="entry name" value="Leucine Aminopeptidase, subunit E, domain 1"/>
    <property type="match status" value="1"/>
</dbReference>
<evidence type="ECO:0000256" key="2">
    <source>
        <dbReference type="ARBA" id="ARBA00018852"/>
    </source>
</evidence>
<name>A0AAW5K3X8_9BACT</name>
<dbReference type="EMBL" id="JANFYT010000017">
    <property type="protein sequence ID" value="MCQ4814596.1"/>
    <property type="molecule type" value="Genomic_DNA"/>
</dbReference>
<dbReference type="SUPFAM" id="SSF52949">
    <property type="entry name" value="Macro domain-like"/>
    <property type="match status" value="1"/>
</dbReference>
<sequence length="258" mass="28376">MTQEERLDYLIWALAAEEPKYAGLKVPADTEEKQRLLRALFNLRPPRAAGERLLAVQDAYLKEELSARGAVPADELAPTAGDGICLWQGDITTLAADAVVNAANSALLGCFVPCHRCIDNAIHTYAGIQLRLACHEIMRRQGHAEPAGGAKITSAFNLPSRYVIHTVGPIVDGEPTGRDCAELASCYRSCLKLAKENKLRSVAFCCISTGEFRFPNEAAAKIAVETVREFLREKNAGMRVIFNVFKDIDREIYATLLR</sequence>
<evidence type="ECO:0000259" key="9">
    <source>
        <dbReference type="PROSITE" id="PS51154"/>
    </source>
</evidence>
<keyword evidence="4 10" id="KW-0378">Hydrolase</keyword>
<comment type="catalytic activity">
    <reaction evidence="7">
        <text>4-O-(ADP-D-ribosyl)-L-aspartyl-[protein] + H2O = L-aspartyl-[protein] + ADP-D-ribose + H(+)</text>
        <dbReference type="Rhea" id="RHEA:54428"/>
        <dbReference type="Rhea" id="RHEA-COMP:9867"/>
        <dbReference type="Rhea" id="RHEA-COMP:13832"/>
        <dbReference type="ChEBI" id="CHEBI:15377"/>
        <dbReference type="ChEBI" id="CHEBI:15378"/>
        <dbReference type="ChEBI" id="CHEBI:29961"/>
        <dbReference type="ChEBI" id="CHEBI:57967"/>
        <dbReference type="ChEBI" id="CHEBI:138102"/>
    </reaction>
    <physiologicalReaction direction="left-to-right" evidence="7">
        <dbReference type="Rhea" id="RHEA:54429"/>
    </physiologicalReaction>
</comment>
<keyword evidence="6" id="KW-0326">Glycosidase</keyword>
<dbReference type="InterPro" id="IPR043472">
    <property type="entry name" value="Macro_dom-like"/>
</dbReference>
<evidence type="ECO:0000256" key="8">
    <source>
        <dbReference type="ARBA" id="ARBA00093459"/>
    </source>
</evidence>
<evidence type="ECO:0000256" key="4">
    <source>
        <dbReference type="ARBA" id="ARBA00022801"/>
    </source>
</evidence>
<proteinExistence type="inferred from homology"/>
<evidence type="ECO:0000256" key="7">
    <source>
        <dbReference type="ARBA" id="ARBA00048482"/>
    </source>
</evidence>
<dbReference type="Proteomes" id="UP001205919">
    <property type="component" value="Unassembled WGS sequence"/>
</dbReference>
<evidence type="ECO:0000256" key="5">
    <source>
        <dbReference type="ARBA" id="ARBA00022833"/>
    </source>
</evidence>
<evidence type="ECO:0000313" key="10">
    <source>
        <dbReference type="EMBL" id="MCQ4814596.1"/>
    </source>
</evidence>
<dbReference type="PANTHER" id="PTHR11106:SF121">
    <property type="entry name" value="ADP-RIBOSE 1''-PHOSPHATE PHOSPHATASE"/>
    <property type="match status" value="1"/>
</dbReference>
<dbReference type="AlphaFoldDB" id="A0AAW5K3X8"/>
<protein>
    <recommendedName>
        <fullName evidence="2">Protein-ADP-ribose hydrolase</fullName>
    </recommendedName>
</protein>
<dbReference type="NCBIfam" id="NF003163">
    <property type="entry name" value="PRK04143.1"/>
    <property type="match status" value="1"/>
</dbReference>
<gene>
    <name evidence="10" type="ORF">NE630_09170</name>
</gene>
<accession>A0AAW5K3X8</accession>
<dbReference type="InterPro" id="IPR002589">
    <property type="entry name" value="Macro_dom"/>
</dbReference>
<feature type="domain" description="Macro" evidence="9">
    <location>
        <begin position="71"/>
        <end position="258"/>
    </location>
</feature>
<dbReference type="Pfam" id="PF01661">
    <property type="entry name" value="Macro"/>
    <property type="match status" value="1"/>
</dbReference>
<dbReference type="GO" id="GO:0046872">
    <property type="term" value="F:metal ion binding"/>
    <property type="evidence" value="ECO:0007669"/>
    <property type="project" value="UniProtKB-KW"/>
</dbReference>
<keyword evidence="3" id="KW-0479">Metal-binding</keyword>
<reference evidence="10 11" key="1">
    <citation type="submission" date="2022-06" db="EMBL/GenBank/DDBJ databases">
        <title>Isolation of gut microbiota from human fecal samples.</title>
        <authorList>
            <person name="Pamer E.G."/>
            <person name="Barat B."/>
            <person name="Waligurski E."/>
            <person name="Medina S."/>
            <person name="Paddock L."/>
            <person name="Mostad J."/>
        </authorList>
    </citation>
    <scope>NUCLEOTIDE SEQUENCE [LARGE SCALE GENOMIC DNA]</scope>
    <source>
        <strain evidence="10 11">DFI.9.90</strain>
    </source>
</reference>
<dbReference type="GO" id="GO:0016798">
    <property type="term" value="F:hydrolase activity, acting on glycosyl bonds"/>
    <property type="evidence" value="ECO:0007669"/>
    <property type="project" value="UniProtKB-KW"/>
</dbReference>
<dbReference type="PANTHER" id="PTHR11106">
    <property type="entry name" value="GANGLIOSIDE INDUCED DIFFERENTIATION ASSOCIATED PROTEIN 2-RELATED"/>
    <property type="match status" value="1"/>
</dbReference>
<evidence type="ECO:0000256" key="3">
    <source>
        <dbReference type="ARBA" id="ARBA00022723"/>
    </source>
</evidence>
<comment type="caution">
    <text evidence="10">The sequence shown here is derived from an EMBL/GenBank/DDBJ whole genome shotgun (WGS) entry which is preliminary data.</text>
</comment>
<dbReference type="CDD" id="cd02908">
    <property type="entry name" value="Macro_OAADPr_deacetylase"/>
    <property type="match status" value="1"/>
</dbReference>
<evidence type="ECO:0000313" key="11">
    <source>
        <dbReference type="Proteomes" id="UP001205919"/>
    </source>
</evidence>
<dbReference type="RefSeq" id="WP_008708696.1">
    <property type="nucleotide sequence ID" value="NZ_CABKQM010000002.1"/>
</dbReference>
<keyword evidence="11" id="KW-1185">Reference proteome</keyword>
<comment type="similarity">
    <text evidence="8">Belongs to the MacroD-type family. Zn-Macro subfamily.</text>
</comment>
<keyword evidence="5" id="KW-0862">Zinc</keyword>
<organism evidence="10 11">
    <name type="scientific">Cloacibacillus evryensis</name>
    <dbReference type="NCBI Taxonomy" id="508460"/>
    <lineage>
        <taxon>Bacteria</taxon>
        <taxon>Thermotogati</taxon>
        <taxon>Synergistota</taxon>
        <taxon>Synergistia</taxon>
        <taxon>Synergistales</taxon>
        <taxon>Synergistaceae</taxon>
        <taxon>Cloacibacillus</taxon>
    </lineage>
</organism>
<comment type="cofactor">
    <cofactor evidence="1">
        <name>Zn(2+)</name>
        <dbReference type="ChEBI" id="CHEBI:29105"/>
    </cofactor>
</comment>